<sequence length="105" mass="11110">MQMRPATATITAPVAASDLPKPPTKAAASEEQMRAKAKELEASFLAEMLKLSGVGKSQESFNGGVGEEQFSSFLTDEYARIMVEKGGIGLAESIFQSLQKGAQNA</sequence>
<dbReference type="AlphaFoldDB" id="A0A1N7LK76"/>
<feature type="compositionally biased region" description="Low complexity" evidence="1">
    <location>
        <begin position="1"/>
        <end position="16"/>
    </location>
</feature>
<organism evidence="3 4">
    <name type="scientific">Rhodobacter aestuarii</name>
    <dbReference type="NCBI Taxonomy" id="453582"/>
    <lineage>
        <taxon>Bacteria</taxon>
        <taxon>Pseudomonadati</taxon>
        <taxon>Pseudomonadota</taxon>
        <taxon>Alphaproteobacteria</taxon>
        <taxon>Rhodobacterales</taxon>
        <taxon>Rhodobacter group</taxon>
        <taxon>Rhodobacter</taxon>
    </lineage>
</organism>
<dbReference type="Pfam" id="PF10135">
    <property type="entry name" value="Rod-binding"/>
    <property type="match status" value="1"/>
</dbReference>
<feature type="region of interest" description="Disordered" evidence="1">
    <location>
        <begin position="1"/>
        <end position="33"/>
    </location>
</feature>
<name>A0A1N7LK76_9RHOB</name>
<dbReference type="EMBL" id="FTOG01000004">
    <property type="protein sequence ID" value="SIS74151.1"/>
    <property type="molecule type" value="Genomic_DNA"/>
</dbReference>
<evidence type="ECO:0000313" key="4">
    <source>
        <dbReference type="Proteomes" id="UP000186221"/>
    </source>
</evidence>
<proteinExistence type="predicted"/>
<evidence type="ECO:0000259" key="2">
    <source>
        <dbReference type="Pfam" id="PF10135"/>
    </source>
</evidence>
<dbReference type="STRING" id="453582.SAMN05421580_104124"/>
<feature type="domain" description="Flagellar protein FlgJ N-terminal" evidence="2">
    <location>
        <begin position="56"/>
        <end position="96"/>
    </location>
</feature>
<accession>A0A1N7LK76</accession>
<evidence type="ECO:0000313" key="3">
    <source>
        <dbReference type="EMBL" id="SIS74151.1"/>
    </source>
</evidence>
<reference evidence="4" key="1">
    <citation type="submission" date="2017-01" db="EMBL/GenBank/DDBJ databases">
        <authorList>
            <person name="Varghese N."/>
            <person name="Submissions S."/>
        </authorList>
    </citation>
    <scope>NUCLEOTIDE SEQUENCE [LARGE SCALE GENOMIC DNA]</scope>
    <source>
        <strain evidence="4">DSM 19945</strain>
    </source>
</reference>
<protein>
    <submittedName>
        <fullName evidence="3">Rod binding protein</fullName>
    </submittedName>
</protein>
<dbReference type="Proteomes" id="UP000186221">
    <property type="component" value="Unassembled WGS sequence"/>
</dbReference>
<gene>
    <name evidence="3" type="ORF">SAMN05421580_104124</name>
</gene>
<keyword evidence="4" id="KW-1185">Reference proteome</keyword>
<evidence type="ECO:0000256" key="1">
    <source>
        <dbReference type="SAM" id="MobiDB-lite"/>
    </source>
</evidence>
<dbReference type="RefSeq" id="WP_373455188.1">
    <property type="nucleotide sequence ID" value="NZ_FTOG01000004.1"/>
</dbReference>
<dbReference type="InterPro" id="IPR019301">
    <property type="entry name" value="Flagellar_prot_FlgJ_N"/>
</dbReference>